<accession>A0A1H1U6V7</accession>
<keyword evidence="2" id="KW-1185">Reference proteome</keyword>
<dbReference type="RefSeq" id="WP_157728612.1">
    <property type="nucleotide sequence ID" value="NZ_LT629732.1"/>
</dbReference>
<dbReference type="AlphaFoldDB" id="A0A1H1U6V7"/>
<name>A0A1H1U6V7_9ACTN</name>
<dbReference type="Proteomes" id="UP000198983">
    <property type="component" value="Chromosome I"/>
</dbReference>
<evidence type="ECO:0000313" key="1">
    <source>
        <dbReference type="EMBL" id="SDS68091.1"/>
    </source>
</evidence>
<evidence type="ECO:0000313" key="2">
    <source>
        <dbReference type="Proteomes" id="UP000198983"/>
    </source>
</evidence>
<organism evidence="1 2">
    <name type="scientific">Actinopolymorpha singaporensis</name>
    <dbReference type="NCBI Taxonomy" id="117157"/>
    <lineage>
        <taxon>Bacteria</taxon>
        <taxon>Bacillati</taxon>
        <taxon>Actinomycetota</taxon>
        <taxon>Actinomycetes</taxon>
        <taxon>Propionibacteriales</taxon>
        <taxon>Actinopolymorphaceae</taxon>
        <taxon>Actinopolymorpha</taxon>
    </lineage>
</organism>
<sequence>MKLYYMTDVAELILQEGFGPPEGAGFATPTSHGGYVSDRPVAMDEGAIGDQLLEVRLPDTLDLAEYELDPDELWPWDGREWCVPASVLNRYASARLLDGEEADDVWLHSWLAA</sequence>
<proteinExistence type="predicted"/>
<gene>
    <name evidence="1" type="ORF">SAMN04489717_3501</name>
</gene>
<dbReference type="EMBL" id="LT629732">
    <property type="protein sequence ID" value="SDS68091.1"/>
    <property type="molecule type" value="Genomic_DNA"/>
</dbReference>
<reference evidence="1 2" key="1">
    <citation type="submission" date="2016-10" db="EMBL/GenBank/DDBJ databases">
        <authorList>
            <person name="de Groot N.N."/>
        </authorList>
    </citation>
    <scope>NUCLEOTIDE SEQUENCE [LARGE SCALE GENOMIC DNA]</scope>
    <source>
        <strain evidence="1 2">DSM 22024</strain>
    </source>
</reference>
<dbReference type="OrthoDB" id="2106737at201174"/>
<protein>
    <submittedName>
        <fullName evidence="1">Uncharacterized protein</fullName>
    </submittedName>
</protein>